<dbReference type="SUPFAM" id="SSF48334">
    <property type="entry name" value="DNA repair protein MutS, domain III"/>
    <property type="match status" value="1"/>
</dbReference>
<evidence type="ECO:0000313" key="6">
    <source>
        <dbReference type="Proteomes" id="UP000199673"/>
    </source>
</evidence>
<accession>A0A1I7D932</accession>
<dbReference type="PANTHER" id="PTHR11361:SF99">
    <property type="entry name" value="DNA MISMATCH REPAIR PROTEIN"/>
    <property type="match status" value="1"/>
</dbReference>
<evidence type="ECO:0000256" key="1">
    <source>
        <dbReference type="ARBA" id="ARBA00022741"/>
    </source>
</evidence>
<evidence type="ECO:0000313" key="5">
    <source>
        <dbReference type="EMBL" id="SFU08171.1"/>
    </source>
</evidence>
<sequence>MAHQILEVDSLIKSFGQKHLLKDIYLKCSIGEVIGILGRNGTGKSTLLQIIFGSLDAENKSIRINGEFLEKAFSDGDKIAYLPQGNFLPNGLTVSSVIRIYISDESKRNSVATNARIAPLLNKKISALSGGEKRYLQVLLILNLPTAFALLDEPFSQVEPLYRADIKGLIDLHKQEKGIIITDHDYVNLMDVSDKTFLLTGGALKPIQDRKQLVEYNYLPPEKSETQEETVDEHFIIDKQTSKDLGLSINYDEESLLALFEKPASKGGKAYLEKLFGSPTKSKTILQNRQESIKFFQSNEFLLNLDRKQLDFIAVYLESGIAVSPSSYYSSLSIYLKNKYRTSNNYYIQETGIQHVFDFLKSALQLANKIQDLSDTWYLSDLAYQIQEQLNSSNLRDFMDNYGQKPLYLHFSEFDSILRKKGKEPLLWLLERFYEFDAYNAVAQTSRKLNLSFPEYEYTQDSLIDIEGLFHPKLEKAVGNDFSISATANMCFLTGANMSGKSTFLKAFGLGVYLAHLGFPVPATKMKTSIFDGLFTTINLSDNINHGLSHFYSEVKRVKEVASEIKNDKNLVVIFDELFRGTNVKDASAASSMIISAIAQQPGSVYIISSHIMEIAQELEKQKNIFFKCFDVRVVNDEAMYTYKLVDGVSKDSLGLHIVIKEQILELLKGKTEKPLS</sequence>
<dbReference type="InterPro" id="IPR000432">
    <property type="entry name" value="DNA_mismatch_repair_MutS_C"/>
</dbReference>
<dbReference type="Gene3D" id="1.10.1420.10">
    <property type="match status" value="1"/>
</dbReference>
<dbReference type="RefSeq" id="WP_091696316.1">
    <property type="nucleotide sequence ID" value="NZ_FPBF01000006.1"/>
</dbReference>
<keyword evidence="3" id="KW-0238">DNA-binding</keyword>
<evidence type="ECO:0000259" key="4">
    <source>
        <dbReference type="PROSITE" id="PS50893"/>
    </source>
</evidence>
<gene>
    <name evidence="5" type="ORF">SAMN04489724_3780</name>
</gene>
<dbReference type="SMART" id="SM00534">
    <property type="entry name" value="MUTSac"/>
    <property type="match status" value="1"/>
</dbReference>
<dbReference type="InterPro" id="IPR045076">
    <property type="entry name" value="MutS"/>
</dbReference>
<dbReference type="InterPro" id="IPR003593">
    <property type="entry name" value="AAA+_ATPase"/>
</dbReference>
<dbReference type="Pfam" id="PF00005">
    <property type="entry name" value="ABC_tran"/>
    <property type="match status" value="1"/>
</dbReference>
<dbReference type="GO" id="GO:0016887">
    <property type="term" value="F:ATP hydrolysis activity"/>
    <property type="evidence" value="ECO:0007669"/>
    <property type="project" value="InterPro"/>
</dbReference>
<evidence type="ECO:0000256" key="2">
    <source>
        <dbReference type="ARBA" id="ARBA00022840"/>
    </source>
</evidence>
<dbReference type="GO" id="GO:0006298">
    <property type="term" value="P:mismatch repair"/>
    <property type="evidence" value="ECO:0007669"/>
    <property type="project" value="InterPro"/>
</dbReference>
<organism evidence="5 6">
    <name type="scientific">Algoriphagus locisalis</name>
    <dbReference type="NCBI Taxonomy" id="305507"/>
    <lineage>
        <taxon>Bacteria</taxon>
        <taxon>Pseudomonadati</taxon>
        <taxon>Bacteroidota</taxon>
        <taxon>Cytophagia</taxon>
        <taxon>Cytophagales</taxon>
        <taxon>Cyclobacteriaceae</taxon>
        <taxon>Algoriphagus</taxon>
    </lineage>
</organism>
<dbReference type="GO" id="GO:0030983">
    <property type="term" value="F:mismatched DNA binding"/>
    <property type="evidence" value="ECO:0007669"/>
    <property type="project" value="InterPro"/>
</dbReference>
<dbReference type="SMART" id="SM00382">
    <property type="entry name" value="AAA"/>
    <property type="match status" value="2"/>
</dbReference>
<protein>
    <submittedName>
        <fullName evidence="5">ABC transporter</fullName>
    </submittedName>
</protein>
<dbReference type="EMBL" id="FPBF01000006">
    <property type="protein sequence ID" value="SFU08171.1"/>
    <property type="molecule type" value="Genomic_DNA"/>
</dbReference>
<dbReference type="PANTHER" id="PTHR11361">
    <property type="entry name" value="DNA MISMATCH REPAIR PROTEIN MUTS FAMILY MEMBER"/>
    <property type="match status" value="1"/>
</dbReference>
<dbReference type="InterPro" id="IPR036187">
    <property type="entry name" value="DNA_mismatch_repair_MutS_sf"/>
</dbReference>
<keyword evidence="1" id="KW-0547">Nucleotide-binding</keyword>
<name>A0A1I7D932_9BACT</name>
<dbReference type="Gene3D" id="3.40.50.300">
    <property type="entry name" value="P-loop containing nucleotide triphosphate hydrolases"/>
    <property type="match status" value="2"/>
</dbReference>
<dbReference type="Pfam" id="PF00488">
    <property type="entry name" value="MutS_V"/>
    <property type="match status" value="1"/>
</dbReference>
<keyword evidence="2" id="KW-0067">ATP-binding</keyword>
<dbReference type="GO" id="GO:0005524">
    <property type="term" value="F:ATP binding"/>
    <property type="evidence" value="ECO:0007669"/>
    <property type="project" value="UniProtKB-KW"/>
</dbReference>
<dbReference type="SUPFAM" id="SSF52540">
    <property type="entry name" value="P-loop containing nucleoside triphosphate hydrolases"/>
    <property type="match status" value="2"/>
</dbReference>
<reference evidence="6" key="1">
    <citation type="submission" date="2016-10" db="EMBL/GenBank/DDBJ databases">
        <authorList>
            <person name="Varghese N."/>
            <person name="Submissions S."/>
        </authorList>
    </citation>
    <scope>NUCLEOTIDE SEQUENCE [LARGE SCALE GENOMIC DNA]</scope>
    <source>
        <strain evidence="6">DSM 23445</strain>
    </source>
</reference>
<evidence type="ECO:0000256" key="3">
    <source>
        <dbReference type="ARBA" id="ARBA00023125"/>
    </source>
</evidence>
<dbReference type="Proteomes" id="UP000199673">
    <property type="component" value="Unassembled WGS sequence"/>
</dbReference>
<feature type="domain" description="ABC transporter" evidence="4">
    <location>
        <begin position="6"/>
        <end position="226"/>
    </location>
</feature>
<dbReference type="OrthoDB" id="9801987at2"/>
<dbReference type="AlphaFoldDB" id="A0A1I7D932"/>
<dbReference type="InterPro" id="IPR003439">
    <property type="entry name" value="ABC_transporter-like_ATP-bd"/>
</dbReference>
<dbReference type="PROSITE" id="PS50893">
    <property type="entry name" value="ABC_TRANSPORTER_2"/>
    <property type="match status" value="1"/>
</dbReference>
<dbReference type="STRING" id="305507.SAMN04489724_3780"/>
<dbReference type="InterPro" id="IPR027417">
    <property type="entry name" value="P-loop_NTPase"/>
</dbReference>
<dbReference type="GO" id="GO:0140664">
    <property type="term" value="F:ATP-dependent DNA damage sensor activity"/>
    <property type="evidence" value="ECO:0007669"/>
    <property type="project" value="InterPro"/>
</dbReference>
<proteinExistence type="predicted"/>
<keyword evidence="6" id="KW-1185">Reference proteome</keyword>